<dbReference type="GO" id="GO:0003700">
    <property type="term" value="F:DNA-binding transcription factor activity"/>
    <property type="evidence" value="ECO:0007669"/>
    <property type="project" value="InterPro"/>
</dbReference>
<dbReference type="PANTHER" id="PTHR30126">
    <property type="entry name" value="HTH-TYPE TRANSCRIPTIONAL REGULATOR"/>
    <property type="match status" value="1"/>
</dbReference>
<name>A0A940P8B5_9ENTE</name>
<dbReference type="InterPro" id="IPR000847">
    <property type="entry name" value="LysR_HTH_N"/>
</dbReference>
<dbReference type="Pfam" id="PF00126">
    <property type="entry name" value="HTH_1"/>
    <property type="match status" value="1"/>
</dbReference>
<dbReference type="Gene3D" id="1.10.10.10">
    <property type="entry name" value="Winged helix-like DNA-binding domain superfamily/Winged helix DNA-binding domain"/>
    <property type="match status" value="1"/>
</dbReference>
<comment type="similarity">
    <text evidence="1">Belongs to the LysR transcriptional regulatory family.</text>
</comment>
<dbReference type="PANTHER" id="PTHR30126:SF93">
    <property type="entry name" value="HTH LYSR-TYPE DOMAIN-CONTAINING PROTEIN"/>
    <property type="match status" value="1"/>
</dbReference>
<dbReference type="GO" id="GO:0000976">
    <property type="term" value="F:transcription cis-regulatory region binding"/>
    <property type="evidence" value="ECO:0007669"/>
    <property type="project" value="TreeGrafter"/>
</dbReference>
<dbReference type="AlphaFoldDB" id="A0A940P8B5"/>
<dbReference type="RefSeq" id="WP_209530624.1">
    <property type="nucleotide sequence ID" value="NZ_JAEEGA010000013.1"/>
</dbReference>
<organism evidence="5 6">
    <name type="scientific">Vagococcus allomyrinae</name>
    <dbReference type="NCBI Taxonomy" id="2794353"/>
    <lineage>
        <taxon>Bacteria</taxon>
        <taxon>Bacillati</taxon>
        <taxon>Bacillota</taxon>
        <taxon>Bacilli</taxon>
        <taxon>Lactobacillales</taxon>
        <taxon>Enterococcaceae</taxon>
        <taxon>Vagococcus</taxon>
    </lineage>
</organism>
<keyword evidence="6" id="KW-1185">Reference proteome</keyword>
<dbReference type="InterPro" id="IPR036388">
    <property type="entry name" value="WH-like_DNA-bd_sf"/>
</dbReference>
<dbReference type="EMBL" id="JAEEGA010000013">
    <property type="protein sequence ID" value="MBP1042920.1"/>
    <property type="molecule type" value="Genomic_DNA"/>
</dbReference>
<proteinExistence type="inferred from homology"/>
<dbReference type="Gene3D" id="3.40.190.10">
    <property type="entry name" value="Periplasmic binding protein-like II"/>
    <property type="match status" value="1"/>
</dbReference>
<sequence>MNLSDLDIYKTIYDTQSLNKTSTLLGYSQSNITARLKAIENEFNTQLFIRSHHGVQATEHGEKLYAFVTQTLSHLNQLKADFNRQLPSLLISELLFDFLILEKKIVSITDTLITIKKTSDIDEELTQRSYDDVFTFNPLTNNTYQLKATELLEVCFFKGSVIPAANPLPILINSDANCPLRQLTLSLCSEADHIIEVDSLENILKLVANGQAISLLPCYLLKNDAYQRNDDKAYNITYFKYQH</sequence>
<evidence type="ECO:0000313" key="6">
    <source>
        <dbReference type="Proteomes" id="UP000674938"/>
    </source>
</evidence>
<dbReference type="PROSITE" id="PS50931">
    <property type="entry name" value="HTH_LYSR"/>
    <property type="match status" value="1"/>
</dbReference>
<evidence type="ECO:0000256" key="2">
    <source>
        <dbReference type="ARBA" id="ARBA00023015"/>
    </source>
</evidence>
<evidence type="ECO:0000256" key="1">
    <source>
        <dbReference type="ARBA" id="ARBA00009437"/>
    </source>
</evidence>
<keyword evidence="3" id="KW-0804">Transcription</keyword>
<feature type="domain" description="HTH lysR-type" evidence="4">
    <location>
        <begin position="1"/>
        <end position="58"/>
    </location>
</feature>
<evidence type="ECO:0000256" key="3">
    <source>
        <dbReference type="ARBA" id="ARBA00023163"/>
    </source>
</evidence>
<evidence type="ECO:0000259" key="4">
    <source>
        <dbReference type="PROSITE" id="PS50931"/>
    </source>
</evidence>
<keyword evidence="2" id="KW-0805">Transcription regulation</keyword>
<gene>
    <name evidence="5" type="ORF">I6N95_18045</name>
</gene>
<dbReference type="Proteomes" id="UP000674938">
    <property type="component" value="Unassembled WGS sequence"/>
</dbReference>
<evidence type="ECO:0000313" key="5">
    <source>
        <dbReference type="EMBL" id="MBP1042920.1"/>
    </source>
</evidence>
<comment type="caution">
    <text evidence="5">The sequence shown here is derived from an EMBL/GenBank/DDBJ whole genome shotgun (WGS) entry which is preliminary data.</text>
</comment>
<protein>
    <submittedName>
        <fullName evidence="5">LysR family transcriptional regulator</fullName>
    </submittedName>
</protein>
<dbReference type="InterPro" id="IPR036390">
    <property type="entry name" value="WH_DNA-bd_sf"/>
</dbReference>
<reference evidence="5" key="1">
    <citation type="submission" date="2020-12" db="EMBL/GenBank/DDBJ databases">
        <title>Vagococcus allomyrinae sp. nov. and Enterococcus lavae sp. nov., isolated from the larvae of Allomyrina dichotoma.</title>
        <authorList>
            <person name="Lee S.D."/>
        </authorList>
    </citation>
    <scope>NUCLEOTIDE SEQUENCE</scope>
    <source>
        <strain evidence="5">BWB3-3</strain>
    </source>
</reference>
<dbReference type="SUPFAM" id="SSF46785">
    <property type="entry name" value="Winged helix' DNA-binding domain"/>
    <property type="match status" value="1"/>
</dbReference>
<accession>A0A940P8B5</accession>